<protein>
    <submittedName>
        <fullName evidence="1">Uncharacterized protein</fullName>
    </submittedName>
</protein>
<organism evidence="1 2">
    <name type="scientific">Candidatus Wolfebacteria bacterium GW2011_GWB1_41_12</name>
    <dbReference type="NCBI Taxonomy" id="1619006"/>
    <lineage>
        <taxon>Bacteria</taxon>
        <taxon>Candidatus Wolfeibacteriota</taxon>
    </lineage>
</organism>
<proteinExistence type="predicted"/>
<evidence type="ECO:0000313" key="2">
    <source>
        <dbReference type="Proteomes" id="UP000033918"/>
    </source>
</evidence>
<sequence length="96" mass="10788">MGIEMVVIGTIRRVLTFALFVNLNGKKHKEEKRFLIVDKDRAVIGAYEPGLGTMSIEQLELEKKGDYVTSLPHSKIGASMDIGKDYYLVMRRAAQS</sequence>
<dbReference type="Proteomes" id="UP000033918">
    <property type="component" value="Unassembled WGS sequence"/>
</dbReference>
<name>A0A0G0UP81_9BACT</name>
<gene>
    <name evidence="1" type="ORF">UU38_C0001G0183</name>
</gene>
<reference evidence="1 2" key="1">
    <citation type="journal article" date="2015" name="Nature">
        <title>rRNA introns, odd ribosomes, and small enigmatic genomes across a large radiation of phyla.</title>
        <authorList>
            <person name="Brown C.T."/>
            <person name="Hug L.A."/>
            <person name="Thomas B.C."/>
            <person name="Sharon I."/>
            <person name="Castelle C.J."/>
            <person name="Singh A."/>
            <person name="Wilkins M.J."/>
            <person name="Williams K.H."/>
            <person name="Banfield J.F."/>
        </authorList>
    </citation>
    <scope>NUCLEOTIDE SEQUENCE [LARGE SCALE GENOMIC DNA]</scope>
</reference>
<evidence type="ECO:0000313" key="1">
    <source>
        <dbReference type="EMBL" id="KKR89281.1"/>
    </source>
</evidence>
<accession>A0A0G0UP81</accession>
<dbReference type="EMBL" id="LCAK01000001">
    <property type="protein sequence ID" value="KKR89281.1"/>
    <property type="molecule type" value="Genomic_DNA"/>
</dbReference>
<dbReference type="AlphaFoldDB" id="A0A0G0UP81"/>
<comment type="caution">
    <text evidence="1">The sequence shown here is derived from an EMBL/GenBank/DDBJ whole genome shotgun (WGS) entry which is preliminary data.</text>
</comment>